<keyword evidence="2" id="KW-1185">Reference proteome</keyword>
<protein>
    <submittedName>
        <fullName evidence="1">Uncharacterized protein</fullName>
    </submittedName>
</protein>
<gene>
    <name evidence="1" type="ORF">OXPF_34560</name>
</gene>
<evidence type="ECO:0000313" key="2">
    <source>
        <dbReference type="Proteomes" id="UP000050326"/>
    </source>
</evidence>
<dbReference type="Proteomes" id="UP000050326">
    <property type="component" value="Unassembled WGS sequence"/>
</dbReference>
<proteinExistence type="predicted"/>
<dbReference type="AlphaFoldDB" id="A0A0N8NSU7"/>
<sequence>MKFQSDINILDERLRFFMAKLPQEDHLQRQEEMYPNRAF</sequence>
<evidence type="ECO:0000313" key="1">
    <source>
        <dbReference type="EMBL" id="KPU43024.1"/>
    </source>
</evidence>
<accession>A0A0N8NSU7</accession>
<name>A0A0N8NSU7_9CLOT</name>
<comment type="caution">
    <text evidence="1">The sequence shown here is derived from an EMBL/GenBank/DDBJ whole genome shotgun (WGS) entry which is preliminary data.</text>
</comment>
<dbReference type="EMBL" id="LKET01000045">
    <property type="protein sequence ID" value="KPU43024.1"/>
    <property type="molecule type" value="Genomic_DNA"/>
</dbReference>
<organism evidence="1 2">
    <name type="scientific">Oxobacter pfennigii</name>
    <dbReference type="NCBI Taxonomy" id="36849"/>
    <lineage>
        <taxon>Bacteria</taxon>
        <taxon>Bacillati</taxon>
        <taxon>Bacillota</taxon>
        <taxon>Clostridia</taxon>
        <taxon>Eubacteriales</taxon>
        <taxon>Clostridiaceae</taxon>
        <taxon>Oxobacter</taxon>
    </lineage>
</organism>
<reference evidence="1 2" key="1">
    <citation type="submission" date="2015-09" db="EMBL/GenBank/DDBJ databases">
        <title>Genome sequence of Oxobacter pfennigii DSM 3222.</title>
        <authorList>
            <person name="Poehlein A."/>
            <person name="Bengelsdorf F.R."/>
            <person name="Schiel-Bengelsdorf B."/>
            <person name="Duerre P."/>
            <person name="Daniel R."/>
        </authorList>
    </citation>
    <scope>NUCLEOTIDE SEQUENCE [LARGE SCALE GENOMIC DNA]</scope>
    <source>
        <strain evidence="1 2">DSM 3222</strain>
    </source>
</reference>